<feature type="region of interest" description="Disordered" evidence="1">
    <location>
        <begin position="225"/>
        <end position="248"/>
    </location>
</feature>
<name>A0A367KJI7_RHIST</name>
<dbReference type="AlphaFoldDB" id="A0A367KJI7"/>
<dbReference type="OrthoDB" id="10595966at2759"/>
<dbReference type="Proteomes" id="UP000253551">
    <property type="component" value="Unassembled WGS sequence"/>
</dbReference>
<feature type="compositionally biased region" description="Polar residues" evidence="1">
    <location>
        <begin position="81"/>
        <end position="90"/>
    </location>
</feature>
<reference evidence="2 3" key="1">
    <citation type="journal article" date="2018" name="G3 (Bethesda)">
        <title>Phylogenetic and Phylogenomic Definition of Rhizopus Species.</title>
        <authorList>
            <person name="Gryganskyi A.P."/>
            <person name="Golan J."/>
            <person name="Dolatabadi S."/>
            <person name="Mondo S."/>
            <person name="Robb S."/>
            <person name="Idnurm A."/>
            <person name="Muszewska A."/>
            <person name="Steczkiewicz K."/>
            <person name="Masonjones S."/>
            <person name="Liao H.L."/>
            <person name="Gajdeczka M.T."/>
            <person name="Anike F."/>
            <person name="Vuek A."/>
            <person name="Anishchenko I.M."/>
            <person name="Voigt K."/>
            <person name="de Hoog G.S."/>
            <person name="Smith M.E."/>
            <person name="Heitman J."/>
            <person name="Vilgalys R."/>
            <person name="Stajich J.E."/>
        </authorList>
    </citation>
    <scope>NUCLEOTIDE SEQUENCE [LARGE SCALE GENOMIC DNA]</scope>
    <source>
        <strain evidence="2 3">LSU 92-RS-03</strain>
    </source>
</reference>
<accession>A0A367KJI7</accession>
<protein>
    <submittedName>
        <fullName evidence="2">Uncharacterized protein</fullName>
    </submittedName>
</protein>
<keyword evidence="3" id="KW-1185">Reference proteome</keyword>
<feature type="region of interest" description="Disordered" evidence="1">
    <location>
        <begin position="23"/>
        <end position="93"/>
    </location>
</feature>
<evidence type="ECO:0000313" key="3">
    <source>
        <dbReference type="Proteomes" id="UP000253551"/>
    </source>
</evidence>
<feature type="region of interest" description="Disordered" evidence="1">
    <location>
        <begin position="151"/>
        <end position="197"/>
    </location>
</feature>
<feature type="compositionally biased region" description="Basic and acidic residues" evidence="1">
    <location>
        <begin position="67"/>
        <end position="78"/>
    </location>
</feature>
<feature type="compositionally biased region" description="Basic and acidic residues" evidence="1">
    <location>
        <begin position="34"/>
        <end position="59"/>
    </location>
</feature>
<comment type="caution">
    <text evidence="2">The sequence shown here is derived from an EMBL/GenBank/DDBJ whole genome shotgun (WGS) entry which is preliminary data.</text>
</comment>
<dbReference type="EMBL" id="PJQM01001440">
    <property type="protein sequence ID" value="RCI02329.1"/>
    <property type="molecule type" value="Genomic_DNA"/>
</dbReference>
<sequence>MAVKKKDKSAGCAKIDSYYKKIPNQVKTNNVSKNADKNDKSEKDKNQQASSKEEKETTKKPFGLKSNGDKVIEKKRPLDLTLTNNSTRPASFSVFCDEDKTQAVKRKAEDESEIDTQNIGEGSCSQITVSSPIEYIESQDEGFSLYRTNENSASQMATPRPARKDKSKGILTDKTTGKATPLYPSTHATQSQKPKPVEIFQVYRDPTISNQGSEDEDEVGKVLDDFFEYEEEAEESQESDNDDFSVFN</sequence>
<feature type="region of interest" description="Disordered" evidence="1">
    <location>
        <begin position="106"/>
        <end position="125"/>
    </location>
</feature>
<gene>
    <name evidence="2" type="ORF">CU098_010420</name>
</gene>
<feature type="compositionally biased region" description="Polar residues" evidence="1">
    <location>
        <begin position="115"/>
        <end position="125"/>
    </location>
</feature>
<organism evidence="2 3">
    <name type="scientific">Rhizopus stolonifer</name>
    <name type="common">Rhizopus nigricans</name>
    <dbReference type="NCBI Taxonomy" id="4846"/>
    <lineage>
        <taxon>Eukaryota</taxon>
        <taxon>Fungi</taxon>
        <taxon>Fungi incertae sedis</taxon>
        <taxon>Mucoromycota</taxon>
        <taxon>Mucoromycotina</taxon>
        <taxon>Mucoromycetes</taxon>
        <taxon>Mucorales</taxon>
        <taxon>Mucorineae</taxon>
        <taxon>Rhizopodaceae</taxon>
        <taxon>Rhizopus</taxon>
    </lineage>
</organism>
<evidence type="ECO:0000256" key="1">
    <source>
        <dbReference type="SAM" id="MobiDB-lite"/>
    </source>
</evidence>
<evidence type="ECO:0000313" key="2">
    <source>
        <dbReference type="EMBL" id="RCI02329.1"/>
    </source>
</evidence>
<proteinExistence type="predicted"/>